<protein>
    <submittedName>
        <fullName evidence="1">Uncharacterized protein</fullName>
    </submittedName>
</protein>
<dbReference type="EMBL" id="CM047580">
    <property type="protein sequence ID" value="KAI9920683.1"/>
    <property type="molecule type" value="Genomic_DNA"/>
</dbReference>
<evidence type="ECO:0000313" key="1">
    <source>
        <dbReference type="EMBL" id="KAI9920683.1"/>
    </source>
</evidence>
<comment type="caution">
    <text evidence="1">The sequence shown here is derived from an EMBL/GenBank/DDBJ whole genome shotgun (WGS) entry which is preliminary data.</text>
</comment>
<dbReference type="Proteomes" id="UP001163321">
    <property type="component" value="Chromosome 1"/>
</dbReference>
<name>A0ACC0WRH4_9STRA</name>
<accession>A0ACC0WRH4</accession>
<keyword evidence="2" id="KW-1185">Reference proteome</keyword>
<evidence type="ECO:0000313" key="2">
    <source>
        <dbReference type="Proteomes" id="UP001163321"/>
    </source>
</evidence>
<reference evidence="1 2" key="1">
    <citation type="journal article" date="2022" name="bioRxiv">
        <title>The genome of the oomycete Peronosclerospora sorghi, a cosmopolitan pathogen of maize and sorghum, is inflated with dispersed pseudogenes.</title>
        <authorList>
            <person name="Fletcher K."/>
            <person name="Martin F."/>
            <person name="Isakeit T."/>
            <person name="Cavanaugh K."/>
            <person name="Magill C."/>
            <person name="Michelmore R."/>
        </authorList>
    </citation>
    <scope>NUCLEOTIDE SEQUENCE [LARGE SCALE GENOMIC DNA]</scope>
    <source>
        <strain evidence="1">P6</strain>
    </source>
</reference>
<proteinExistence type="predicted"/>
<gene>
    <name evidence="1" type="ORF">PsorP6_002233</name>
</gene>
<organism evidence="1 2">
    <name type="scientific">Peronosclerospora sorghi</name>
    <dbReference type="NCBI Taxonomy" id="230839"/>
    <lineage>
        <taxon>Eukaryota</taxon>
        <taxon>Sar</taxon>
        <taxon>Stramenopiles</taxon>
        <taxon>Oomycota</taxon>
        <taxon>Peronosporomycetes</taxon>
        <taxon>Peronosporales</taxon>
        <taxon>Peronosporaceae</taxon>
        <taxon>Peronosclerospora</taxon>
    </lineage>
</organism>
<sequence length="99" mass="11556">MLQTKPQSSFAGPPHIVAGSGSDWESARRDLRRVNEYALPLDRLKRFAQPLMTTDEFISVHWFLLAMSNMSQLLVTCELLRMMCYPHDITEEMRYYLTT</sequence>